<sequence>MTGMFDTVRDYAQSHPMSVAAGLIIALPGAYLFLSKQSTTCTLGLCKNVSTTSQSTVARVSEDVSIYESQHPLDLRLNLPVSRWSDKPDPTFLFQVIQAMRNSIIRFVTATSERLGIDINHMLQFLEDHWATHFPLRRFALVAATTALPGAFVVFIRKHPDSWAAKHQTQVANALHVLALITVANQQISVQDLLVTALVMVSFEVFQRSLGPVSTARDDIPSAIETLLATTHSVVAESDIVVPVSDAMGNVQEKAEKSPRDSTQITCQEEQILLLERQLTETRTSEKVKEIELKRAQSDLQNARDTLNETFTEYTSLRDEMKTVKQAMGRDHQAIIYRKDIELFALRKGNEQKEICIKEKEARLESIQSKHSTVLELKDEQLQNLRERVAFLERKDTHEIPTEMDKASAESDIDVDHSAIQVKLLRVRGRNSIDTESSIDEKDMEIAKLKGDLASAATSAEALAHKQDELRRAWDATYEVQNSLSKEQQMHVQTRERLQEITVRLEEELRRNCQKDSPTRLPTIEEQDKKELETMFNAAQQDNLRLYAEMDVLDKRLREANARVFVCDQEIENLKEQLRLEKAINEDMETARPSLVHRVHYQRMEGQLKESKDVLETKDDEIARLKKEGATKSGQVEELQKAKEEASKLKIKAQEESEELRKTIKDLEQTKEQLMLDHERLASQRTRTRTTSAEHTSARSSGTTLITDPPQVIRTSDEPLPNRPVTLVENPAPPSPRPLAEENGIQNIPQSTYPSDTNRISMISDNVPPTELRTTRKKRFSLKSVMKKLTDRDAGPTSDHRPKSSKGKEAIKEMPRPEMPRPKTAMLAPKDKNTLMRPKTAAVPLSLKESGKDAKKEVVRPQTAAPVPTPRPTPAFTEAKEKKNKAPQRYYTAQETQIYTRDQGDKEDSGVDASSPGPKSSGWSTSRKLIRKSVG</sequence>
<name>A0A6G1KEU2_9PLEO</name>
<dbReference type="EMBL" id="MU005768">
    <property type="protein sequence ID" value="KAF2711065.1"/>
    <property type="molecule type" value="Genomic_DNA"/>
</dbReference>
<keyword evidence="1" id="KW-0175">Coiled coil</keyword>
<feature type="region of interest" description="Disordered" evidence="2">
    <location>
        <begin position="682"/>
        <end position="935"/>
    </location>
</feature>
<keyword evidence="5" id="KW-1185">Reference proteome</keyword>
<feature type="compositionally biased region" description="Polar residues" evidence="2">
    <location>
        <begin position="693"/>
        <end position="706"/>
    </location>
</feature>
<keyword evidence="3" id="KW-0472">Membrane</keyword>
<dbReference type="OrthoDB" id="3789140at2759"/>
<dbReference type="AlphaFoldDB" id="A0A6G1KEU2"/>
<feature type="compositionally biased region" description="Basic and acidic residues" evidence="2">
    <location>
        <begin position="788"/>
        <end position="821"/>
    </location>
</feature>
<feature type="compositionally biased region" description="Polar residues" evidence="2">
    <location>
        <begin position="917"/>
        <end position="927"/>
    </location>
</feature>
<feature type="transmembrane region" description="Helical" evidence="3">
    <location>
        <begin position="139"/>
        <end position="156"/>
    </location>
</feature>
<gene>
    <name evidence="4" type="ORF">K504DRAFT_241660</name>
</gene>
<protein>
    <submittedName>
        <fullName evidence="4">Uncharacterized protein</fullName>
    </submittedName>
</protein>
<feature type="compositionally biased region" description="Basic and acidic residues" evidence="2">
    <location>
        <begin position="849"/>
        <end position="859"/>
    </location>
</feature>
<keyword evidence="3" id="KW-1133">Transmembrane helix</keyword>
<feature type="transmembrane region" description="Helical" evidence="3">
    <location>
        <begin position="15"/>
        <end position="34"/>
    </location>
</feature>
<feature type="compositionally biased region" description="Polar residues" evidence="2">
    <location>
        <begin position="744"/>
        <end position="764"/>
    </location>
</feature>
<proteinExistence type="predicted"/>
<feature type="compositionally biased region" description="Polar residues" evidence="2">
    <location>
        <begin position="891"/>
        <end position="900"/>
    </location>
</feature>
<evidence type="ECO:0000313" key="5">
    <source>
        <dbReference type="Proteomes" id="UP000799428"/>
    </source>
</evidence>
<feature type="coiled-coil region" evidence="1">
    <location>
        <begin position="350"/>
        <end position="395"/>
    </location>
</feature>
<evidence type="ECO:0000256" key="2">
    <source>
        <dbReference type="SAM" id="MobiDB-lite"/>
    </source>
</evidence>
<dbReference type="Proteomes" id="UP000799428">
    <property type="component" value="Unassembled WGS sequence"/>
</dbReference>
<keyword evidence="3" id="KW-0812">Transmembrane</keyword>
<accession>A0A6G1KEU2</accession>
<evidence type="ECO:0000256" key="3">
    <source>
        <dbReference type="SAM" id="Phobius"/>
    </source>
</evidence>
<evidence type="ECO:0000313" key="4">
    <source>
        <dbReference type="EMBL" id="KAF2711065.1"/>
    </source>
</evidence>
<feature type="coiled-coil region" evidence="1">
    <location>
        <begin position="286"/>
        <end position="320"/>
    </location>
</feature>
<reference evidence="4" key="1">
    <citation type="journal article" date="2020" name="Stud. Mycol.">
        <title>101 Dothideomycetes genomes: a test case for predicting lifestyles and emergence of pathogens.</title>
        <authorList>
            <person name="Haridas S."/>
            <person name="Albert R."/>
            <person name="Binder M."/>
            <person name="Bloem J."/>
            <person name="Labutti K."/>
            <person name="Salamov A."/>
            <person name="Andreopoulos B."/>
            <person name="Baker S."/>
            <person name="Barry K."/>
            <person name="Bills G."/>
            <person name="Bluhm B."/>
            <person name="Cannon C."/>
            <person name="Castanera R."/>
            <person name="Culley D."/>
            <person name="Daum C."/>
            <person name="Ezra D."/>
            <person name="Gonzalez J."/>
            <person name="Henrissat B."/>
            <person name="Kuo A."/>
            <person name="Liang C."/>
            <person name="Lipzen A."/>
            <person name="Lutzoni F."/>
            <person name="Magnuson J."/>
            <person name="Mondo S."/>
            <person name="Nolan M."/>
            <person name="Ohm R."/>
            <person name="Pangilinan J."/>
            <person name="Park H.-J."/>
            <person name="Ramirez L."/>
            <person name="Alfaro M."/>
            <person name="Sun H."/>
            <person name="Tritt A."/>
            <person name="Yoshinaga Y."/>
            <person name="Zwiers L.-H."/>
            <person name="Turgeon B."/>
            <person name="Goodwin S."/>
            <person name="Spatafora J."/>
            <person name="Crous P."/>
            <person name="Grigoriev I."/>
        </authorList>
    </citation>
    <scope>NUCLEOTIDE SEQUENCE</scope>
    <source>
        <strain evidence="4">CBS 279.74</strain>
    </source>
</reference>
<organism evidence="4 5">
    <name type="scientific">Pleomassaria siparia CBS 279.74</name>
    <dbReference type="NCBI Taxonomy" id="1314801"/>
    <lineage>
        <taxon>Eukaryota</taxon>
        <taxon>Fungi</taxon>
        <taxon>Dikarya</taxon>
        <taxon>Ascomycota</taxon>
        <taxon>Pezizomycotina</taxon>
        <taxon>Dothideomycetes</taxon>
        <taxon>Pleosporomycetidae</taxon>
        <taxon>Pleosporales</taxon>
        <taxon>Pleomassariaceae</taxon>
        <taxon>Pleomassaria</taxon>
    </lineage>
</organism>
<evidence type="ECO:0000256" key="1">
    <source>
        <dbReference type="SAM" id="Coils"/>
    </source>
</evidence>